<dbReference type="RefSeq" id="WP_143110593.1">
    <property type="nucleotide sequence ID" value="NZ_JAEUWV010000005.1"/>
</dbReference>
<reference evidence="1 2" key="1">
    <citation type="submission" date="2021-01" db="EMBL/GenBank/DDBJ databases">
        <title>Identification and Characterization of Corynebacterium sp.</title>
        <authorList>
            <person name="Luo Q."/>
            <person name="Qu P."/>
            <person name="Chen Q."/>
        </authorList>
    </citation>
    <scope>NUCLEOTIDE SEQUENCE [LARGE SCALE GENOMIC DNA]</scope>
    <source>
        <strain evidence="1 2">MC-18</strain>
    </source>
</reference>
<name>A0AAW5HSX5_9CORY</name>
<dbReference type="AlphaFoldDB" id="A0AAW5HSX5"/>
<protein>
    <submittedName>
        <fullName evidence="1">Uncharacterized protein</fullName>
    </submittedName>
</protein>
<evidence type="ECO:0000313" key="2">
    <source>
        <dbReference type="Proteomes" id="UP001205920"/>
    </source>
</evidence>
<gene>
    <name evidence="1" type="ORF">JMN37_05665</name>
</gene>
<dbReference type="EMBL" id="JAEUWV010000005">
    <property type="protein sequence ID" value="MCO6394465.1"/>
    <property type="molecule type" value="Genomic_DNA"/>
</dbReference>
<keyword evidence="2" id="KW-1185">Reference proteome</keyword>
<dbReference type="Proteomes" id="UP001205920">
    <property type="component" value="Unassembled WGS sequence"/>
</dbReference>
<organism evidence="1 2">
    <name type="scientific">Corynebacterium lipophilum</name>
    <dbReference type="NCBI Taxonomy" id="2804918"/>
    <lineage>
        <taxon>Bacteria</taxon>
        <taxon>Bacillati</taxon>
        <taxon>Actinomycetota</taxon>
        <taxon>Actinomycetes</taxon>
        <taxon>Mycobacteriales</taxon>
        <taxon>Corynebacteriaceae</taxon>
        <taxon>Corynebacterium</taxon>
    </lineage>
</organism>
<accession>A0AAW5HSX5</accession>
<evidence type="ECO:0000313" key="1">
    <source>
        <dbReference type="EMBL" id="MCO6394465.1"/>
    </source>
</evidence>
<proteinExistence type="predicted"/>
<sequence>MGLFRRKRVLPYANDERTVFQDTDDAKTRLARLALLTSAKGEVDPLVIEILGPAKSGNS</sequence>
<comment type="caution">
    <text evidence="1">The sequence shown here is derived from an EMBL/GenBank/DDBJ whole genome shotgun (WGS) entry which is preliminary data.</text>
</comment>